<keyword evidence="8" id="KW-1185">Reference proteome</keyword>
<dbReference type="InterPro" id="IPR011701">
    <property type="entry name" value="MFS"/>
</dbReference>
<feature type="transmembrane region" description="Helical" evidence="5">
    <location>
        <begin position="359"/>
        <end position="378"/>
    </location>
</feature>
<feature type="transmembrane region" description="Helical" evidence="5">
    <location>
        <begin position="85"/>
        <end position="103"/>
    </location>
</feature>
<dbReference type="Gene3D" id="1.20.1250.20">
    <property type="entry name" value="MFS general substrate transporter like domains"/>
    <property type="match status" value="1"/>
</dbReference>
<dbReference type="InterPro" id="IPR036259">
    <property type="entry name" value="MFS_trans_sf"/>
</dbReference>
<dbReference type="PANTHER" id="PTHR23501:SF102">
    <property type="entry name" value="DRUG TRANSPORTER, PUTATIVE (AFU_ORTHOLOGUE AFUA_3G08530)-RELATED"/>
    <property type="match status" value="1"/>
</dbReference>
<feature type="transmembrane region" description="Helical" evidence="5">
    <location>
        <begin position="299"/>
        <end position="322"/>
    </location>
</feature>
<evidence type="ECO:0000313" key="8">
    <source>
        <dbReference type="Proteomes" id="UP001212997"/>
    </source>
</evidence>
<dbReference type="PROSITE" id="PS50850">
    <property type="entry name" value="MFS"/>
    <property type="match status" value="1"/>
</dbReference>
<evidence type="ECO:0000256" key="3">
    <source>
        <dbReference type="ARBA" id="ARBA00022989"/>
    </source>
</evidence>
<dbReference type="PANTHER" id="PTHR23501">
    <property type="entry name" value="MAJOR FACILITATOR SUPERFAMILY"/>
    <property type="match status" value="1"/>
</dbReference>
<evidence type="ECO:0000256" key="1">
    <source>
        <dbReference type="ARBA" id="ARBA00004141"/>
    </source>
</evidence>
<feature type="transmembrane region" description="Helical" evidence="5">
    <location>
        <begin position="328"/>
        <end position="347"/>
    </location>
</feature>
<evidence type="ECO:0000256" key="4">
    <source>
        <dbReference type="ARBA" id="ARBA00023136"/>
    </source>
</evidence>
<dbReference type="SUPFAM" id="SSF103473">
    <property type="entry name" value="MFS general substrate transporter"/>
    <property type="match status" value="1"/>
</dbReference>
<feature type="transmembrane region" description="Helical" evidence="5">
    <location>
        <begin position="463"/>
        <end position="483"/>
    </location>
</feature>
<protein>
    <recommendedName>
        <fullName evidence="6">Major facilitator superfamily (MFS) profile domain-containing protein</fullName>
    </recommendedName>
</protein>
<feature type="transmembrane region" description="Helical" evidence="5">
    <location>
        <begin position="145"/>
        <end position="167"/>
    </location>
</feature>
<evidence type="ECO:0000256" key="5">
    <source>
        <dbReference type="SAM" id="Phobius"/>
    </source>
</evidence>
<gene>
    <name evidence="7" type="ORF">NLI96_g5966</name>
</gene>
<dbReference type="PRINTS" id="PR01036">
    <property type="entry name" value="TCRTETB"/>
</dbReference>
<feature type="transmembrane region" description="Helical" evidence="5">
    <location>
        <begin position="390"/>
        <end position="413"/>
    </location>
</feature>
<dbReference type="AlphaFoldDB" id="A0AAD5V1V7"/>
<proteinExistence type="predicted"/>
<dbReference type="InterPro" id="IPR005829">
    <property type="entry name" value="Sugar_transporter_CS"/>
</dbReference>
<dbReference type="Pfam" id="PF07690">
    <property type="entry name" value="MFS_1"/>
    <property type="match status" value="1"/>
</dbReference>
<keyword evidence="3 5" id="KW-1133">Transmembrane helix</keyword>
<sequence length="518" mass="54789">MSSSTESPPLDLSDKVVANGGRITISEAGTAQISVAAAPGPTKKGFSFWMVFLAICLSLFLFALEMTAVSTALPTIISDVHGSDFVWVSSAYSLASTCLIPASGGLAEVFGRRPVMLGSIALFALGSALCGSAKNMSWFLSGRGLQGAGGGAIFSLSSIIIGDLVPLRERGVFQGTTGLVWTIAAGIGPVVGGALTKEGQWRWLFYLNLPISGVAFGLVMIFLTLKTPPGTFHSIQSPDKQDESQRASIRFPSCPKFRLSDPECSYIQTFINPIAMFAVIYFLPAYYQACLGASPLRSGVLILSLCASIGPAVVVSGASIGITKKYRVQLWIGWVLIVVGMGVLALLHPESPLSKQVGLPIIMAIGAGAIYAATYFPVLAPLPISENAHALALFAFLRSFAAVWGVTIGTTVLQNELRKRVPAEYLSELPGGVAIVYSAIPLINSLPEPLKTTVRDAYADSTAKIWEVMCGIAAIGLIASLFMESLPLHTEVDRKWGLEQKNAAQAAALADKEKNIDI</sequence>
<feature type="transmembrane region" description="Helical" evidence="5">
    <location>
        <begin position="115"/>
        <end position="133"/>
    </location>
</feature>
<feature type="transmembrane region" description="Helical" evidence="5">
    <location>
        <begin position="179"/>
        <end position="196"/>
    </location>
</feature>
<keyword evidence="2 5" id="KW-0812">Transmembrane</keyword>
<feature type="transmembrane region" description="Helical" evidence="5">
    <location>
        <begin position="203"/>
        <end position="225"/>
    </location>
</feature>
<comment type="subcellular location">
    <subcellularLocation>
        <location evidence="1">Membrane</location>
        <topology evidence="1">Multi-pass membrane protein</topology>
    </subcellularLocation>
</comment>
<evidence type="ECO:0000259" key="6">
    <source>
        <dbReference type="PROSITE" id="PS50850"/>
    </source>
</evidence>
<reference evidence="7" key="1">
    <citation type="submission" date="2022-07" db="EMBL/GenBank/DDBJ databases">
        <title>Genome Sequence of Physisporinus lineatus.</title>
        <authorList>
            <person name="Buettner E."/>
        </authorList>
    </citation>
    <scope>NUCLEOTIDE SEQUENCE</scope>
    <source>
        <strain evidence="7">VT162</strain>
    </source>
</reference>
<dbReference type="EMBL" id="JANAWD010000207">
    <property type="protein sequence ID" value="KAJ3483959.1"/>
    <property type="molecule type" value="Genomic_DNA"/>
</dbReference>
<name>A0AAD5V1V7_9APHY</name>
<dbReference type="PROSITE" id="PS00216">
    <property type="entry name" value="SUGAR_TRANSPORT_1"/>
    <property type="match status" value="1"/>
</dbReference>
<comment type="caution">
    <text evidence="7">The sequence shown here is derived from an EMBL/GenBank/DDBJ whole genome shotgun (WGS) entry which is preliminary data.</text>
</comment>
<evidence type="ECO:0000256" key="2">
    <source>
        <dbReference type="ARBA" id="ARBA00022692"/>
    </source>
</evidence>
<dbReference type="GO" id="GO:0022857">
    <property type="term" value="F:transmembrane transporter activity"/>
    <property type="evidence" value="ECO:0007669"/>
    <property type="project" value="InterPro"/>
</dbReference>
<keyword evidence="4 5" id="KW-0472">Membrane</keyword>
<feature type="transmembrane region" description="Helical" evidence="5">
    <location>
        <begin position="266"/>
        <end position="287"/>
    </location>
</feature>
<organism evidence="7 8">
    <name type="scientific">Meripilus lineatus</name>
    <dbReference type="NCBI Taxonomy" id="2056292"/>
    <lineage>
        <taxon>Eukaryota</taxon>
        <taxon>Fungi</taxon>
        <taxon>Dikarya</taxon>
        <taxon>Basidiomycota</taxon>
        <taxon>Agaricomycotina</taxon>
        <taxon>Agaricomycetes</taxon>
        <taxon>Polyporales</taxon>
        <taxon>Meripilaceae</taxon>
        <taxon>Meripilus</taxon>
    </lineage>
</organism>
<feature type="transmembrane region" description="Helical" evidence="5">
    <location>
        <begin position="46"/>
        <end position="64"/>
    </location>
</feature>
<dbReference type="GO" id="GO:0005886">
    <property type="term" value="C:plasma membrane"/>
    <property type="evidence" value="ECO:0007669"/>
    <property type="project" value="TreeGrafter"/>
</dbReference>
<accession>A0AAD5V1V7</accession>
<dbReference type="InterPro" id="IPR020846">
    <property type="entry name" value="MFS_dom"/>
</dbReference>
<feature type="domain" description="Major facilitator superfamily (MFS) profile" evidence="6">
    <location>
        <begin position="51"/>
        <end position="488"/>
    </location>
</feature>
<dbReference type="Proteomes" id="UP001212997">
    <property type="component" value="Unassembled WGS sequence"/>
</dbReference>
<evidence type="ECO:0000313" key="7">
    <source>
        <dbReference type="EMBL" id="KAJ3483959.1"/>
    </source>
</evidence>